<feature type="transmembrane region" description="Helical" evidence="8">
    <location>
        <begin position="184"/>
        <end position="200"/>
    </location>
</feature>
<dbReference type="EMBL" id="CP119311">
    <property type="protein sequence ID" value="WEK34029.1"/>
    <property type="molecule type" value="Genomic_DNA"/>
</dbReference>
<dbReference type="GO" id="GO:0005886">
    <property type="term" value="C:plasma membrane"/>
    <property type="evidence" value="ECO:0007669"/>
    <property type="project" value="UniProtKB-SubCell"/>
</dbReference>
<keyword evidence="4 8" id="KW-0812">Transmembrane</keyword>
<feature type="transmembrane region" description="Helical" evidence="8">
    <location>
        <begin position="151"/>
        <end position="172"/>
    </location>
</feature>
<evidence type="ECO:0000313" key="10">
    <source>
        <dbReference type="Proteomes" id="UP001220610"/>
    </source>
</evidence>
<dbReference type="PANTHER" id="PTHR32024:SF1">
    <property type="entry name" value="KTR SYSTEM POTASSIUM UPTAKE PROTEIN B"/>
    <property type="match status" value="1"/>
</dbReference>
<evidence type="ECO:0000256" key="4">
    <source>
        <dbReference type="ARBA" id="ARBA00022692"/>
    </source>
</evidence>
<feature type="transmembrane region" description="Helical" evidence="8">
    <location>
        <begin position="507"/>
        <end position="527"/>
    </location>
</feature>
<proteinExistence type="predicted"/>
<feature type="transmembrane region" description="Helical" evidence="8">
    <location>
        <begin position="86"/>
        <end position="103"/>
    </location>
</feature>
<dbReference type="PANTHER" id="PTHR32024">
    <property type="entry name" value="TRK SYSTEM POTASSIUM UPTAKE PROTEIN TRKG-RELATED"/>
    <property type="match status" value="1"/>
</dbReference>
<evidence type="ECO:0000256" key="8">
    <source>
        <dbReference type="SAM" id="Phobius"/>
    </source>
</evidence>
<feature type="transmembrane region" description="Helical" evidence="8">
    <location>
        <begin position="442"/>
        <end position="461"/>
    </location>
</feature>
<feature type="transmembrane region" description="Helical" evidence="8">
    <location>
        <begin position="21"/>
        <end position="41"/>
    </location>
</feature>
<feature type="transmembrane region" description="Helical" evidence="8">
    <location>
        <begin position="123"/>
        <end position="144"/>
    </location>
</feature>
<comment type="subcellular location">
    <subcellularLocation>
        <location evidence="1">Cell membrane</location>
        <topology evidence="1">Multi-pass membrane protein</topology>
    </subcellularLocation>
</comment>
<keyword evidence="5 8" id="KW-1133">Transmembrane helix</keyword>
<evidence type="ECO:0000256" key="6">
    <source>
        <dbReference type="ARBA" id="ARBA00023065"/>
    </source>
</evidence>
<protein>
    <submittedName>
        <fullName evidence="9">Potassium transporter TrkG</fullName>
    </submittedName>
</protein>
<dbReference type="Proteomes" id="UP001220610">
    <property type="component" value="Chromosome"/>
</dbReference>
<evidence type="ECO:0000313" key="9">
    <source>
        <dbReference type="EMBL" id="WEK34029.1"/>
    </source>
</evidence>
<dbReference type="InterPro" id="IPR003445">
    <property type="entry name" value="Cat_transpt"/>
</dbReference>
<feature type="transmembrane region" description="Helical" evidence="8">
    <location>
        <begin position="330"/>
        <end position="354"/>
    </location>
</feature>
<feature type="transmembrane region" description="Helical" evidence="8">
    <location>
        <begin position="263"/>
        <end position="286"/>
    </location>
</feature>
<feature type="transmembrane region" description="Helical" evidence="8">
    <location>
        <begin position="387"/>
        <end position="406"/>
    </location>
</feature>
<feature type="transmembrane region" description="Helical" evidence="8">
    <location>
        <begin position="212"/>
        <end position="236"/>
    </location>
</feature>
<dbReference type="Pfam" id="PF02386">
    <property type="entry name" value="TrkH"/>
    <property type="match status" value="1"/>
</dbReference>
<gene>
    <name evidence="9" type="ORF">P0Y53_16195</name>
</gene>
<dbReference type="GO" id="GO:0030001">
    <property type="term" value="P:metal ion transport"/>
    <property type="evidence" value="ECO:0007669"/>
    <property type="project" value="UniProtKB-ARBA"/>
</dbReference>
<evidence type="ECO:0000256" key="5">
    <source>
        <dbReference type="ARBA" id="ARBA00022989"/>
    </source>
</evidence>
<evidence type="ECO:0000256" key="2">
    <source>
        <dbReference type="ARBA" id="ARBA00022448"/>
    </source>
</evidence>
<feature type="transmembrane region" description="Helical" evidence="8">
    <location>
        <begin position="565"/>
        <end position="585"/>
    </location>
</feature>
<keyword evidence="3" id="KW-1003">Cell membrane</keyword>
<keyword evidence="2" id="KW-0813">Transport</keyword>
<name>A0AAJ5WMV1_9BACT</name>
<evidence type="ECO:0000256" key="7">
    <source>
        <dbReference type="ARBA" id="ARBA00023136"/>
    </source>
</evidence>
<sequence length="602" mass="67798">MQQGYFLTRFLKRLRRHAMNACSWLIPGLLLPAALLLLYDIGFNPFETNNPVINYWVLVLLRWVTFGMCLRWVLSLGEPQRKRSRILSLLVWMLVAYFYLILLPNKMLSTHFDSNNYLLIKSVLYGGIFMVFIMEASLVFQFIYKKATNPAFLFVISFLLLVLLGALLLMLPNATVRGLRLTDALFMATSTVCVTGLTVVDIAREFTGFGQVILLLLIQAGGLGIMTFTGILSHALAGSISLRNELAFRDLFRGSRIGSVIRLVYRIVLVTFLFEALGAVGIYLSLDSSLFERDLDKWFFSIFHAVSAFCNAGISTLPNGLHEEAFRFNYSFQLLLTLLIILGGLGFAILFNLYSYMEIRLTNAWWRLRGLGKRTYIPRLININSRLALVTTSILLVAGFLAYWAFERAGTLQQHPGLWGKLVTCLFGAVTPRSAGFNTVDLTGLTLPMIMVYLLLMWIGASPGSTGGGIKTTTFGVAVLNMVSVIRGRDRVEFYRSEISQRSVRRSFTIILLSFLFMGIAVFLLSIQDGDKGLVQIAFEAFSAYSTVGLTLGITHELSDLSRMVLVFTMFIGRVGALTLLMAFVRQSRQLYYRYPQEEIFY</sequence>
<dbReference type="GO" id="GO:0008324">
    <property type="term" value="F:monoatomic cation transmembrane transporter activity"/>
    <property type="evidence" value="ECO:0007669"/>
    <property type="project" value="InterPro"/>
</dbReference>
<dbReference type="AlphaFoldDB" id="A0AAJ5WMV1"/>
<feature type="transmembrane region" description="Helical" evidence="8">
    <location>
        <begin position="467"/>
        <end position="486"/>
    </location>
</feature>
<keyword evidence="6" id="KW-0406">Ion transport</keyword>
<organism evidence="9 10">
    <name type="scientific">Candidatus Pseudobacter hemicellulosilyticus</name>
    <dbReference type="NCBI Taxonomy" id="3121375"/>
    <lineage>
        <taxon>Bacteria</taxon>
        <taxon>Pseudomonadati</taxon>
        <taxon>Bacteroidota</taxon>
        <taxon>Chitinophagia</taxon>
        <taxon>Chitinophagales</taxon>
        <taxon>Chitinophagaceae</taxon>
        <taxon>Pseudobacter</taxon>
    </lineage>
</organism>
<feature type="transmembrane region" description="Helical" evidence="8">
    <location>
        <begin position="298"/>
        <end position="318"/>
    </location>
</feature>
<feature type="transmembrane region" description="Helical" evidence="8">
    <location>
        <begin position="418"/>
        <end position="435"/>
    </location>
</feature>
<feature type="transmembrane region" description="Helical" evidence="8">
    <location>
        <begin position="53"/>
        <end position="74"/>
    </location>
</feature>
<keyword evidence="7 8" id="KW-0472">Membrane</keyword>
<accession>A0AAJ5WMV1</accession>
<evidence type="ECO:0000256" key="3">
    <source>
        <dbReference type="ARBA" id="ARBA00022475"/>
    </source>
</evidence>
<evidence type="ECO:0000256" key="1">
    <source>
        <dbReference type="ARBA" id="ARBA00004651"/>
    </source>
</evidence>
<reference evidence="9" key="1">
    <citation type="submission" date="2023-03" db="EMBL/GenBank/DDBJ databases">
        <title>Andean soil-derived lignocellulolytic bacterial consortium as a source of novel taxa and putative plastic-active enzymes.</title>
        <authorList>
            <person name="Diaz-Garcia L."/>
            <person name="Chuvochina M."/>
            <person name="Feuerriegel G."/>
            <person name="Bunk B."/>
            <person name="Sproer C."/>
            <person name="Streit W.R."/>
            <person name="Rodriguez L.M."/>
            <person name="Overmann J."/>
            <person name="Jimenez D.J."/>
        </authorList>
    </citation>
    <scope>NUCLEOTIDE SEQUENCE</scope>
    <source>
        <strain evidence="9">MAG 7</strain>
    </source>
</reference>